<dbReference type="Pfam" id="PF01370">
    <property type="entry name" value="Epimerase"/>
    <property type="match status" value="1"/>
</dbReference>
<dbReference type="InterPro" id="IPR036291">
    <property type="entry name" value="NAD(P)-bd_dom_sf"/>
</dbReference>
<keyword evidence="5" id="KW-1185">Reference proteome</keyword>
<name>A0A4R6P2B3_9GAMM</name>
<comment type="caution">
    <text evidence="4">The sequence shown here is derived from an EMBL/GenBank/DDBJ whole genome shotgun (WGS) entry which is preliminary data.</text>
</comment>
<evidence type="ECO:0008006" key="6">
    <source>
        <dbReference type="Google" id="ProtNLM"/>
    </source>
</evidence>
<dbReference type="InterPro" id="IPR010099">
    <property type="entry name" value="SDR39U1"/>
</dbReference>
<dbReference type="SUPFAM" id="SSF51735">
    <property type="entry name" value="NAD(P)-binding Rossmann-fold domains"/>
    <property type="match status" value="1"/>
</dbReference>
<dbReference type="Pfam" id="PF08338">
    <property type="entry name" value="DUF1731"/>
    <property type="match status" value="1"/>
</dbReference>
<feature type="domain" description="DUF1731" evidence="3">
    <location>
        <begin position="248"/>
        <end position="294"/>
    </location>
</feature>
<evidence type="ECO:0000259" key="3">
    <source>
        <dbReference type="Pfam" id="PF08338"/>
    </source>
</evidence>
<evidence type="ECO:0000313" key="5">
    <source>
        <dbReference type="Proteomes" id="UP000295531"/>
    </source>
</evidence>
<dbReference type="PANTHER" id="PTHR11092">
    <property type="entry name" value="SUGAR NUCLEOTIDE EPIMERASE RELATED"/>
    <property type="match status" value="1"/>
</dbReference>
<dbReference type="Gene3D" id="3.40.50.720">
    <property type="entry name" value="NAD(P)-binding Rossmann-like Domain"/>
    <property type="match status" value="1"/>
</dbReference>
<evidence type="ECO:0000256" key="1">
    <source>
        <dbReference type="ARBA" id="ARBA00009353"/>
    </source>
</evidence>
<dbReference type="NCBIfam" id="TIGR01777">
    <property type="entry name" value="yfcH"/>
    <property type="match status" value="1"/>
</dbReference>
<organism evidence="4 5">
    <name type="scientific">Idiomarina aquatica</name>
    <dbReference type="NCBI Taxonomy" id="1327752"/>
    <lineage>
        <taxon>Bacteria</taxon>
        <taxon>Pseudomonadati</taxon>
        <taxon>Pseudomonadota</taxon>
        <taxon>Gammaproteobacteria</taxon>
        <taxon>Alteromonadales</taxon>
        <taxon>Idiomarinaceae</taxon>
        <taxon>Idiomarina</taxon>
    </lineage>
</organism>
<gene>
    <name evidence="4" type="ORF">DEU29_11232</name>
</gene>
<dbReference type="AlphaFoldDB" id="A0A4R6P2B3"/>
<feature type="domain" description="NAD-dependent epimerase/dehydratase" evidence="2">
    <location>
        <begin position="3"/>
        <end position="214"/>
    </location>
</feature>
<evidence type="ECO:0000259" key="2">
    <source>
        <dbReference type="Pfam" id="PF01370"/>
    </source>
</evidence>
<dbReference type="InterPro" id="IPR013549">
    <property type="entry name" value="DUF1731"/>
</dbReference>
<dbReference type="CDD" id="cd05242">
    <property type="entry name" value="SDR_a8"/>
    <property type="match status" value="1"/>
</dbReference>
<sequence>MNILLTGGTGLIGSYFIKKYSSQHTFTVTSRAPDKARRQLGGAVTVVKSVDEINNISAFDAVINLQGAGIADKRWSAQRKQRLQNSRWQVTEKLAEMITAADKKPLFVSGSAIGYYGPRDAEPVNEEGTPKQRDFAVELCQQWEQKALAASEQTRVVLLRTGVVLSAEGGALAKMILPYKMGLGGPLGNGTQMMSWIHIDDMVRAIEYILQHDTIQGPVNMTAPGPVTNKAFSRTLTSVLKRPHIFKVPAVVLKTAMGEMSSMLLEGQAVVPDKLRDHGFEFNYPTIRAALKDVT</sequence>
<dbReference type="InterPro" id="IPR001509">
    <property type="entry name" value="Epimerase_deHydtase"/>
</dbReference>
<reference evidence="4 5" key="1">
    <citation type="submission" date="2019-03" db="EMBL/GenBank/DDBJ databases">
        <title>Freshwater and sediment microbial communities from various areas in North America, analyzing microbe dynamics in response to fracking.</title>
        <authorList>
            <person name="Lamendella R."/>
        </authorList>
    </citation>
    <scope>NUCLEOTIDE SEQUENCE [LARGE SCALE GENOMIC DNA]</scope>
    <source>
        <strain evidence="4 5">18_TX</strain>
    </source>
</reference>
<evidence type="ECO:0000313" key="4">
    <source>
        <dbReference type="EMBL" id="TDP31631.1"/>
    </source>
</evidence>
<comment type="similarity">
    <text evidence="1">Belongs to the NAD(P)-dependent epimerase/dehydratase family. SDR39U1 subfamily.</text>
</comment>
<protein>
    <recommendedName>
        <fullName evidence="6">TIGR01777 family protein</fullName>
    </recommendedName>
</protein>
<accession>A0A4R6P2B3</accession>
<dbReference type="EMBL" id="SNXI01000012">
    <property type="protein sequence ID" value="TDP31631.1"/>
    <property type="molecule type" value="Genomic_DNA"/>
</dbReference>
<dbReference type="OrthoDB" id="9801773at2"/>
<dbReference type="PANTHER" id="PTHR11092:SF0">
    <property type="entry name" value="EPIMERASE FAMILY PROTEIN SDR39U1"/>
    <property type="match status" value="1"/>
</dbReference>
<proteinExistence type="inferred from homology"/>
<dbReference type="Proteomes" id="UP000295531">
    <property type="component" value="Unassembled WGS sequence"/>
</dbReference>
<dbReference type="RefSeq" id="WP_133540083.1">
    <property type="nucleotide sequence ID" value="NZ_SNXI01000012.1"/>
</dbReference>